<dbReference type="Proteomes" id="UP001497644">
    <property type="component" value="Unassembled WGS sequence"/>
</dbReference>
<proteinExistence type="predicted"/>
<protein>
    <submittedName>
        <fullName evidence="2">Uncharacterized protein</fullName>
    </submittedName>
</protein>
<name>A0AAV2MWI2_9HYME</name>
<keyword evidence="3" id="KW-1185">Reference proteome</keyword>
<reference evidence="2" key="1">
    <citation type="submission" date="2024-04" db="EMBL/GenBank/DDBJ databases">
        <authorList>
            <consortium name="Molecular Ecology Group"/>
        </authorList>
    </citation>
    <scope>NUCLEOTIDE SEQUENCE</scope>
</reference>
<comment type="caution">
    <text evidence="2">The sequence shown here is derived from an EMBL/GenBank/DDBJ whole genome shotgun (WGS) entry which is preliminary data.</text>
</comment>
<gene>
    <name evidence="2" type="ORF">LPLAT_LOCUS3483</name>
</gene>
<dbReference type="AlphaFoldDB" id="A0AAV2MWI2"/>
<feature type="coiled-coil region" evidence="1">
    <location>
        <begin position="3"/>
        <end position="62"/>
    </location>
</feature>
<organism evidence="2 3">
    <name type="scientific">Lasius platythorax</name>
    <dbReference type="NCBI Taxonomy" id="488582"/>
    <lineage>
        <taxon>Eukaryota</taxon>
        <taxon>Metazoa</taxon>
        <taxon>Ecdysozoa</taxon>
        <taxon>Arthropoda</taxon>
        <taxon>Hexapoda</taxon>
        <taxon>Insecta</taxon>
        <taxon>Pterygota</taxon>
        <taxon>Neoptera</taxon>
        <taxon>Endopterygota</taxon>
        <taxon>Hymenoptera</taxon>
        <taxon>Apocrita</taxon>
        <taxon>Aculeata</taxon>
        <taxon>Formicoidea</taxon>
        <taxon>Formicidae</taxon>
        <taxon>Formicinae</taxon>
        <taxon>Lasius</taxon>
        <taxon>Lasius</taxon>
    </lineage>
</organism>
<accession>A0AAV2MWI2</accession>
<evidence type="ECO:0000313" key="3">
    <source>
        <dbReference type="Proteomes" id="UP001497644"/>
    </source>
</evidence>
<dbReference type="EMBL" id="CAXIPU020000309">
    <property type="protein sequence ID" value="CAL1671643.1"/>
    <property type="molecule type" value="Genomic_DNA"/>
</dbReference>
<evidence type="ECO:0000313" key="2">
    <source>
        <dbReference type="EMBL" id="CAL1671643.1"/>
    </source>
</evidence>
<sequence length="75" mass="8874">MKKQDIKHLLEQHNSDYSNIQQQMFKLKKEDMVLAKKNLNLKKAHQENIELLTSLIKKVNELTNIIQSIAPQYLE</sequence>
<evidence type="ECO:0000256" key="1">
    <source>
        <dbReference type="SAM" id="Coils"/>
    </source>
</evidence>
<keyword evidence="1" id="KW-0175">Coiled coil</keyword>